<sequence length="218" mass="25125">MDIKVSSKTVIVFDLDDTLYNELDYLKSAYKAIAISVEPTDWRPLYSKMFSLYRNKINAFDYIADLYNTKIELLVEMYRNHQPNIQLFDGVLTIFEAIRAKNGKIGMITDGRSRTQRAKLQSLNILNFIDKIIISEELGTEKPQTANFEAMQNALPASEYCYIADNLKKDFIAPNILGWNSVGLIDNGKNIHSISHQYMNDENRPQHFIIDFNDITII</sequence>
<dbReference type="SFLD" id="SFLDG01129">
    <property type="entry name" value="C1.5:_HAD__Beta-PGM__Phosphata"/>
    <property type="match status" value="1"/>
</dbReference>
<name>A0ABT7ZXL1_9FLAO</name>
<dbReference type="InterPro" id="IPR051400">
    <property type="entry name" value="HAD-like_hydrolase"/>
</dbReference>
<evidence type="ECO:0000256" key="2">
    <source>
        <dbReference type="ARBA" id="ARBA00022723"/>
    </source>
</evidence>
<comment type="cofactor">
    <cofactor evidence="1">
        <name>Mg(2+)</name>
        <dbReference type="ChEBI" id="CHEBI:18420"/>
    </cofactor>
</comment>
<dbReference type="InterPro" id="IPR006439">
    <property type="entry name" value="HAD-SF_hydro_IA"/>
</dbReference>
<evidence type="ECO:0000256" key="3">
    <source>
        <dbReference type="ARBA" id="ARBA00022801"/>
    </source>
</evidence>
<keyword evidence="6" id="KW-1185">Reference proteome</keyword>
<dbReference type="SUPFAM" id="SSF56784">
    <property type="entry name" value="HAD-like"/>
    <property type="match status" value="1"/>
</dbReference>
<evidence type="ECO:0000313" key="6">
    <source>
        <dbReference type="Proteomes" id="UP001231197"/>
    </source>
</evidence>
<keyword evidence="3 5" id="KW-0378">Hydrolase</keyword>
<organism evidence="5 6">
    <name type="scientific">Winogradskyella bathintestinalis</name>
    <dbReference type="NCBI Taxonomy" id="3035208"/>
    <lineage>
        <taxon>Bacteria</taxon>
        <taxon>Pseudomonadati</taxon>
        <taxon>Bacteroidota</taxon>
        <taxon>Flavobacteriia</taxon>
        <taxon>Flavobacteriales</taxon>
        <taxon>Flavobacteriaceae</taxon>
        <taxon>Winogradskyella</taxon>
    </lineage>
</organism>
<reference evidence="5 6" key="1">
    <citation type="journal article" date="2023" name="Int. J. Syst. Evol. Microbiol.">
        <title>Winogradskyella bathintestinalis sp. nov., isolated from the intestine of the deep-sea loosejaw dragonfish, Malacosteus niger.</title>
        <authorList>
            <person name="Uniacke-Lowe S."/>
            <person name="Johnson C.N."/>
            <person name="Stanton C."/>
            <person name="Hill C."/>
            <person name="Ross P."/>
        </authorList>
    </citation>
    <scope>NUCLEOTIDE SEQUENCE [LARGE SCALE GENOMIC DNA]</scope>
    <source>
        <strain evidence="5 6">APC 3343</strain>
    </source>
</reference>
<dbReference type="PANTHER" id="PTHR46470:SF2">
    <property type="entry name" value="GLYCERALDEHYDE 3-PHOSPHATE PHOSPHATASE"/>
    <property type="match status" value="1"/>
</dbReference>
<keyword evidence="2" id="KW-0479">Metal-binding</keyword>
<dbReference type="InterPro" id="IPR036412">
    <property type="entry name" value="HAD-like_sf"/>
</dbReference>
<dbReference type="NCBIfam" id="TIGR01549">
    <property type="entry name" value="HAD-SF-IA-v1"/>
    <property type="match status" value="1"/>
</dbReference>
<dbReference type="GO" id="GO:0016787">
    <property type="term" value="F:hydrolase activity"/>
    <property type="evidence" value="ECO:0007669"/>
    <property type="project" value="UniProtKB-KW"/>
</dbReference>
<dbReference type="Proteomes" id="UP001231197">
    <property type="component" value="Unassembled WGS sequence"/>
</dbReference>
<gene>
    <name evidence="5" type="ORF">QMA06_13500</name>
</gene>
<dbReference type="EMBL" id="JASDDK010000005">
    <property type="protein sequence ID" value="MDN3493735.1"/>
    <property type="molecule type" value="Genomic_DNA"/>
</dbReference>
<dbReference type="Pfam" id="PF13419">
    <property type="entry name" value="HAD_2"/>
    <property type="match status" value="1"/>
</dbReference>
<keyword evidence="4" id="KW-0460">Magnesium</keyword>
<dbReference type="PANTHER" id="PTHR46470">
    <property type="entry name" value="N-ACYLNEURAMINATE-9-PHOSPHATASE"/>
    <property type="match status" value="1"/>
</dbReference>
<dbReference type="InterPro" id="IPR041492">
    <property type="entry name" value="HAD_2"/>
</dbReference>
<protein>
    <submittedName>
        <fullName evidence="5">HAD family hydrolase</fullName>
        <ecNumber evidence="5">3.1.3.-</ecNumber>
    </submittedName>
</protein>
<evidence type="ECO:0000256" key="1">
    <source>
        <dbReference type="ARBA" id="ARBA00001946"/>
    </source>
</evidence>
<dbReference type="EC" id="3.1.3.-" evidence="5"/>
<comment type="caution">
    <text evidence="5">The sequence shown here is derived from an EMBL/GenBank/DDBJ whole genome shotgun (WGS) entry which is preliminary data.</text>
</comment>
<accession>A0ABT7ZXL1</accession>
<evidence type="ECO:0000256" key="4">
    <source>
        <dbReference type="ARBA" id="ARBA00022842"/>
    </source>
</evidence>
<dbReference type="Gene3D" id="3.40.50.1000">
    <property type="entry name" value="HAD superfamily/HAD-like"/>
    <property type="match status" value="1"/>
</dbReference>
<dbReference type="InterPro" id="IPR023214">
    <property type="entry name" value="HAD_sf"/>
</dbReference>
<dbReference type="RefSeq" id="WP_290207407.1">
    <property type="nucleotide sequence ID" value="NZ_JASDDK010000005.1"/>
</dbReference>
<evidence type="ECO:0000313" key="5">
    <source>
        <dbReference type="EMBL" id="MDN3493735.1"/>
    </source>
</evidence>
<dbReference type="Gene3D" id="1.10.150.520">
    <property type="match status" value="1"/>
</dbReference>
<dbReference type="SFLD" id="SFLDS00003">
    <property type="entry name" value="Haloacid_Dehalogenase"/>
    <property type="match status" value="1"/>
</dbReference>
<proteinExistence type="predicted"/>